<dbReference type="AlphaFoldDB" id="A0A1I5DEI4"/>
<dbReference type="EMBL" id="FOVO01000039">
    <property type="protein sequence ID" value="SFN97674.1"/>
    <property type="molecule type" value="Genomic_DNA"/>
</dbReference>
<feature type="chain" id="PRO_5011682085" description="DUF1161 domain-containing protein" evidence="1">
    <location>
        <begin position="22"/>
        <end position="105"/>
    </location>
</feature>
<evidence type="ECO:0000313" key="2">
    <source>
        <dbReference type="EMBL" id="SFN97674.1"/>
    </source>
</evidence>
<dbReference type="OrthoDB" id="6183281at2"/>
<evidence type="ECO:0008006" key="4">
    <source>
        <dbReference type="Google" id="ProtNLM"/>
    </source>
</evidence>
<protein>
    <recommendedName>
        <fullName evidence="4">DUF1161 domain-containing protein</fullName>
    </recommendedName>
</protein>
<dbReference type="STRING" id="53341.SAMN05421579_13925"/>
<evidence type="ECO:0000313" key="3">
    <source>
        <dbReference type="Proteomes" id="UP000199011"/>
    </source>
</evidence>
<dbReference type="Pfam" id="PF06649">
    <property type="entry name" value="DUF1161"/>
    <property type="match status" value="1"/>
</dbReference>
<dbReference type="InterPro" id="IPR010595">
    <property type="entry name" value="DUF1161"/>
</dbReference>
<keyword evidence="1" id="KW-0732">Signal</keyword>
<dbReference type="Proteomes" id="UP000199011">
    <property type="component" value="Unassembled WGS sequence"/>
</dbReference>
<reference evidence="3" key="1">
    <citation type="submission" date="2016-10" db="EMBL/GenBank/DDBJ databases">
        <authorList>
            <person name="Varghese N."/>
            <person name="Submissions S."/>
        </authorList>
    </citation>
    <scope>NUCLEOTIDE SEQUENCE [LARGE SCALE GENOMIC DNA]</scope>
    <source>
        <strain evidence="3">DSM 16522</strain>
    </source>
</reference>
<keyword evidence="3" id="KW-1185">Reference proteome</keyword>
<gene>
    <name evidence="2" type="ORF">SAMN05421579_13925</name>
</gene>
<evidence type="ECO:0000256" key="1">
    <source>
        <dbReference type="SAM" id="SignalP"/>
    </source>
</evidence>
<sequence>MKKSLLTGALFSVFSSFAVHAEQTSQKVTCESLKEEIAKKIIENGVSEADFRLDVVPSDQVNEGNATSGKVVGHCDLGKKKIVYIRFSQANSIFDKAPNDKKNQE</sequence>
<proteinExistence type="predicted"/>
<feature type="signal peptide" evidence="1">
    <location>
        <begin position="1"/>
        <end position="21"/>
    </location>
</feature>
<accession>A0A1I5DEI4</accession>
<organism evidence="2 3">
    <name type="scientific">Xenorhabdus japonica</name>
    <dbReference type="NCBI Taxonomy" id="53341"/>
    <lineage>
        <taxon>Bacteria</taxon>
        <taxon>Pseudomonadati</taxon>
        <taxon>Pseudomonadota</taxon>
        <taxon>Gammaproteobacteria</taxon>
        <taxon>Enterobacterales</taxon>
        <taxon>Morganellaceae</taxon>
        <taxon>Xenorhabdus</taxon>
    </lineage>
</organism>
<name>A0A1I5DEI4_9GAMM</name>